<keyword evidence="5 9" id="KW-0812">Transmembrane</keyword>
<evidence type="ECO:0000256" key="2">
    <source>
        <dbReference type="ARBA" id="ARBA00010735"/>
    </source>
</evidence>
<dbReference type="AlphaFoldDB" id="A0A846XXP3"/>
<evidence type="ECO:0000256" key="5">
    <source>
        <dbReference type="ARBA" id="ARBA00022692"/>
    </source>
</evidence>
<dbReference type="PANTHER" id="PTHR34979">
    <property type="entry name" value="INNER MEMBRANE PROTEIN YGAZ"/>
    <property type="match status" value="1"/>
</dbReference>
<feature type="region of interest" description="Disordered" evidence="8">
    <location>
        <begin position="1"/>
        <end position="20"/>
    </location>
</feature>
<accession>A0A846XXP3</accession>
<dbReference type="Pfam" id="PF03591">
    <property type="entry name" value="AzlC"/>
    <property type="match status" value="1"/>
</dbReference>
<evidence type="ECO:0000256" key="3">
    <source>
        <dbReference type="ARBA" id="ARBA00022448"/>
    </source>
</evidence>
<dbReference type="GO" id="GO:1903785">
    <property type="term" value="P:L-valine transmembrane transport"/>
    <property type="evidence" value="ECO:0007669"/>
    <property type="project" value="TreeGrafter"/>
</dbReference>
<evidence type="ECO:0000256" key="6">
    <source>
        <dbReference type="ARBA" id="ARBA00022989"/>
    </source>
</evidence>
<dbReference type="GO" id="GO:0005886">
    <property type="term" value="C:plasma membrane"/>
    <property type="evidence" value="ECO:0007669"/>
    <property type="project" value="UniProtKB-SubCell"/>
</dbReference>
<evidence type="ECO:0000313" key="10">
    <source>
        <dbReference type="EMBL" id="NKY51946.1"/>
    </source>
</evidence>
<organism evidence="10 11">
    <name type="scientific">Nocardia vermiculata</name>
    <dbReference type="NCBI Taxonomy" id="257274"/>
    <lineage>
        <taxon>Bacteria</taxon>
        <taxon>Bacillati</taxon>
        <taxon>Actinomycetota</taxon>
        <taxon>Actinomycetes</taxon>
        <taxon>Mycobacteriales</taxon>
        <taxon>Nocardiaceae</taxon>
        <taxon>Nocardia</taxon>
    </lineage>
</organism>
<dbReference type="RefSeq" id="WP_084474205.1">
    <property type="nucleotide sequence ID" value="NZ_JAAXOP010000009.1"/>
</dbReference>
<evidence type="ECO:0000313" key="11">
    <source>
        <dbReference type="Proteomes" id="UP000565711"/>
    </source>
</evidence>
<reference evidence="10 11" key="1">
    <citation type="submission" date="2020-04" db="EMBL/GenBank/DDBJ databases">
        <title>MicrobeNet Type strains.</title>
        <authorList>
            <person name="Nicholson A.C."/>
        </authorList>
    </citation>
    <scope>NUCLEOTIDE SEQUENCE [LARGE SCALE GENOMIC DNA]</scope>
    <source>
        <strain evidence="10 11">JCM 12354</strain>
    </source>
</reference>
<feature type="transmembrane region" description="Helical" evidence="9">
    <location>
        <begin position="199"/>
        <end position="216"/>
    </location>
</feature>
<keyword evidence="7 9" id="KW-0472">Membrane</keyword>
<gene>
    <name evidence="10" type="ORF">HGA08_17140</name>
</gene>
<protein>
    <submittedName>
        <fullName evidence="10">Branched-chain amino acid ABC transporter permease</fullName>
    </submittedName>
</protein>
<keyword evidence="6 9" id="KW-1133">Transmembrane helix</keyword>
<feature type="transmembrane region" description="Helical" evidence="9">
    <location>
        <begin position="222"/>
        <end position="239"/>
    </location>
</feature>
<evidence type="ECO:0000256" key="9">
    <source>
        <dbReference type="SAM" id="Phobius"/>
    </source>
</evidence>
<comment type="similarity">
    <text evidence="2">Belongs to the AzlC family.</text>
</comment>
<keyword evidence="11" id="KW-1185">Reference proteome</keyword>
<name>A0A846XXP3_9NOCA</name>
<evidence type="ECO:0000256" key="8">
    <source>
        <dbReference type="SAM" id="MobiDB-lite"/>
    </source>
</evidence>
<evidence type="ECO:0000256" key="1">
    <source>
        <dbReference type="ARBA" id="ARBA00004651"/>
    </source>
</evidence>
<evidence type="ECO:0000256" key="4">
    <source>
        <dbReference type="ARBA" id="ARBA00022475"/>
    </source>
</evidence>
<feature type="compositionally biased region" description="Polar residues" evidence="8">
    <location>
        <begin position="1"/>
        <end position="10"/>
    </location>
</feature>
<keyword evidence="4" id="KW-1003">Cell membrane</keyword>
<evidence type="ECO:0000256" key="7">
    <source>
        <dbReference type="ARBA" id="ARBA00023136"/>
    </source>
</evidence>
<dbReference type="EMBL" id="JAAXOP010000009">
    <property type="protein sequence ID" value="NKY51946.1"/>
    <property type="molecule type" value="Genomic_DNA"/>
</dbReference>
<comment type="caution">
    <text evidence="10">The sequence shown here is derived from an EMBL/GenBank/DDBJ whole genome shotgun (WGS) entry which is preliminary data.</text>
</comment>
<sequence length="246" mass="26089">MDSSRETTPSDPAAPGAEPAPSDLRAALADSGSVGLALFPLGVALGVLVVHSQLAWWWAPVFAGVVYAGSLEFLLIGLVVAATPLAQVALTAFLVNFRHVFYALSFPLHRVRGRWAKGYATFALTDEAYALTTGASAREWRGRRILWLQVLCQGYWVAGAVVGAGAAALLPVQLDGLDFALTALFVVLAVDGYRAERDIPVVIVALLCALVARVLLPGQMLPVALGLFTVALLIGRPFARKELTRA</sequence>
<proteinExistence type="inferred from homology"/>
<dbReference type="PANTHER" id="PTHR34979:SF1">
    <property type="entry name" value="INNER MEMBRANE PROTEIN YGAZ"/>
    <property type="match status" value="1"/>
</dbReference>
<keyword evidence="3" id="KW-0813">Transport</keyword>
<comment type="subcellular location">
    <subcellularLocation>
        <location evidence="1">Cell membrane</location>
        <topology evidence="1">Multi-pass membrane protein</topology>
    </subcellularLocation>
</comment>
<feature type="transmembrane region" description="Helical" evidence="9">
    <location>
        <begin position="176"/>
        <end position="192"/>
    </location>
</feature>
<dbReference type="InterPro" id="IPR011606">
    <property type="entry name" value="Brnchd-chn_aa_trnsp_permease"/>
</dbReference>
<feature type="transmembrane region" description="Helical" evidence="9">
    <location>
        <begin position="146"/>
        <end position="170"/>
    </location>
</feature>
<feature type="transmembrane region" description="Helical" evidence="9">
    <location>
        <begin position="31"/>
        <end position="50"/>
    </location>
</feature>
<dbReference type="Proteomes" id="UP000565711">
    <property type="component" value="Unassembled WGS sequence"/>
</dbReference>